<reference evidence="2 3" key="1">
    <citation type="submission" date="2014-07" db="EMBL/GenBank/DDBJ databases">
        <title>Genome Sequence of Rhodococcus opacus Strain R7, a Biodegrader of Mono- and Polycyclic Aromatic Hydrocarbons.</title>
        <authorList>
            <person name="Di Gennaro P."/>
            <person name="Zampolli J."/>
            <person name="Presti I."/>
            <person name="Cappelletti M."/>
            <person name="D'Ursi P."/>
            <person name="Orro A."/>
            <person name="Mezzelani A."/>
            <person name="Milanesi L."/>
        </authorList>
    </citation>
    <scope>NUCLEOTIDE SEQUENCE [LARGE SCALE GENOMIC DNA]</scope>
    <source>
        <strain evidence="2 3">R7</strain>
    </source>
</reference>
<evidence type="ECO:0000313" key="2">
    <source>
        <dbReference type="EMBL" id="AII09629.1"/>
    </source>
</evidence>
<dbReference type="InterPro" id="IPR032710">
    <property type="entry name" value="NTF2-like_dom_sf"/>
</dbReference>
<gene>
    <name evidence="2" type="ORF">EP51_35300</name>
</gene>
<dbReference type="eggNOG" id="COG4308">
    <property type="taxonomic scope" value="Bacteria"/>
</dbReference>
<dbReference type="AlphaFoldDB" id="A0A076F1L5"/>
<keyword evidence="2" id="KW-0378">Hydrolase</keyword>
<accession>A0A076F1L5</accession>
<dbReference type="Proteomes" id="UP000028488">
    <property type="component" value="Chromosome"/>
</dbReference>
<name>A0A076F1L5_RHOOP</name>
<protein>
    <submittedName>
        <fullName evidence="2">Limonene-1,2-epoxide hydrolase</fullName>
    </submittedName>
</protein>
<dbReference type="EMBL" id="CP008947">
    <property type="protein sequence ID" value="AII09629.1"/>
    <property type="molecule type" value="Genomic_DNA"/>
</dbReference>
<dbReference type="CDD" id="cd00531">
    <property type="entry name" value="NTF2_like"/>
    <property type="match status" value="1"/>
</dbReference>
<sequence>MTPDQLVTQFCAEWIEPDPAKIAEYFAEDAVYHNIPMEPVIGRDAIREFVAGFTAAFGGIDFRVHRQVTDGGQSPNAEESSGVVMNERIDVFTLNGNVVELPVVGVFEITDGKITTWRDYFDMAPIQAAAGGG</sequence>
<dbReference type="Gene3D" id="3.10.450.50">
    <property type="match status" value="1"/>
</dbReference>
<dbReference type="GO" id="GO:0016787">
    <property type="term" value="F:hydrolase activity"/>
    <property type="evidence" value="ECO:0007669"/>
    <property type="project" value="UniProtKB-KW"/>
</dbReference>
<evidence type="ECO:0000313" key="3">
    <source>
        <dbReference type="Proteomes" id="UP000028488"/>
    </source>
</evidence>
<organism evidence="2 3">
    <name type="scientific">Rhodococcus opacus</name>
    <name type="common">Nocardia opaca</name>
    <dbReference type="NCBI Taxonomy" id="37919"/>
    <lineage>
        <taxon>Bacteria</taxon>
        <taxon>Bacillati</taxon>
        <taxon>Actinomycetota</taxon>
        <taxon>Actinomycetes</taxon>
        <taxon>Mycobacteriales</taxon>
        <taxon>Nocardiaceae</taxon>
        <taxon>Rhodococcus</taxon>
    </lineage>
</organism>
<proteinExistence type="predicted"/>
<evidence type="ECO:0000259" key="1">
    <source>
        <dbReference type="Pfam" id="PF12680"/>
    </source>
</evidence>
<feature type="domain" description="SnoaL-like" evidence="1">
    <location>
        <begin position="7"/>
        <end position="116"/>
    </location>
</feature>
<dbReference type="RefSeq" id="WP_037238795.1">
    <property type="nucleotide sequence ID" value="NZ_CP008947.1"/>
</dbReference>
<dbReference type="Pfam" id="PF12680">
    <property type="entry name" value="SnoaL_2"/>
    <property type="match status" value="1"/>
</dbReference>
<dbReference type="SUPFAM" id="SSF54427">
    <property type="entry name" value="NTF2-like"/>
    <property type="match status" value="1"/>
</dbReference>
<dbReference type="InterPro" id="IPR037401">
    <property type="entry name" value="SnoaL-like"/>
</dbReference>